<evidence type="ECO:0000256" key="8">
    <source>
        <dbReference type="RuleBase" id="RU363032"/>
    </source>
</evidence>
<dbReference type="GO" id="GO:0006865">
    <property type="term" value="P:amino acid transport"/>
    <property type="evidence" value="ECO:0007669"/>
    <property type="project" value="UniProtKB-KW"/>
</dbReference>
<dbReference type="NCBIfam" id="TIGR01726">
    <property type="entry name" value="HEQRo_perm_3TM"/>
    <property type="match status" value="1"/>
</dbReference>
<dbReference type="Proteomes" id="UP000562984">
    <property type="component" value="Unassembled WGS sequence"/>
</dbReference>
<evidence type="ECO:0000256" key="3">
    <source>
        <dbReference type="ARBA" id="ARBA00022475"/>
    </source>
</evidence>
<comment type="caution">
    <text evidence="10">The sequence shown here is derived from an EMBL/GenBank/DDBJ whole genome shotgun (WGS) entry which is preliminary data.</text>
</comment>
<sequence length="262" mass="29252">MPMTRRQRARAFRGVQYLIGLVVVVILALIIDWPTLVRSWFNIDVARQMFPRVITTGLLNTLQYTALGFVFGFTLAIVLALMRLSSIRVYRAVAMVYIELFRGLPALAVLIIIAFGIPRAFPGFRLDTWQMVAIGLGLTAAAYMAETLRAGIQAVPKGQVEAARTLGMSPMRTMVTIVLPQAFRIVIPPLTNEIILLVKDSSLVYTIGVTIEQYELTKLGQSNINQLASVTPLTVVALLYLCITLPLSWLVRRLERRHARAR</sequence>
<keyword evidence="6 8" id="KW-1133">Transmembrane helix</keyword>
<dbReference type="Gene3D" id="1.10.3720.10">
    <property type="entry name" value="MetI-like"/>
    <property type="match status" value="1"/>
</dbReference>
<accession>A0A849ADQ9</accession>
<protein>
    <submittedName>
        <fullName evidence="10">Amino acid ABC transporter permease</fullName>
    </submittedName>
</protein>
<dbReference type="InterPro" id="IPR010065">
    <property type="entry name" value="AA_ABC_transptr_permease_3TM"/>
</dbReference>
<feature type="transmembrane region" description="Helical" evidence="8">
    <location>
        <begin position="94"/>
        <end position="117"/>
    </location>
</feature>
<evidence type="ECO:0000256" key="6">
    <source>
        <dbReference type="ARBA" id="ARBA00022989"/>
    </source>
</evidence>
<name>A0A849ADQ9_9ACTN</name>
<evidence type="ECO:0000256" key="7">
    <source>
        <dbReference type="ARBA" id="ARBA00023136"/>
    </source>
</evidence>
<evidence type="ECO:0000256" key="5">
    <source>
        <dbReference type="ARBA" id="ARBA00022970"/>
    </source>
</evidence>
<evidence type="ECO:0000313" key="11">
    <source>
        <dbReference type="Proteomes" id="UP000562984"/>
    </source>
</evidence>
<keyword evidence="4 8" id="KW-0812">Transmembrane</keyword>
<dbReference type="CDD" id="cd06261">
    <property type="entry name" value="TM_PBP2"/>
    <property type="match status" value="1"/>
</dbReference>
<proteinExistence type="inferred from homology"/>
<evidence type="ECO:0000256" key="1">
    <source>
        <dbReference type="ARBA" id="ARBA00004651"/>
    </source>
</evidence>
<dbReference type="RefSeq" id="WP_171201085.1">
    <property type="nucleotide sequence ID" value="NZ_JABEND010000012.1"/>
</dbReference>
<keyword evidence="2 8" id="KW-0813">Transport</keyword>
<dbReference type="GO" id="GO:0043190">
    <property type="term" value="C:ATP-binding cassette (ABC) transporter complex"/>
    <property type="evidence" value="ECO:0007669"/>
    <property type="project" value="InterPro"/>
</dbReference>
<feature type="domain" description="ABC transmembrane type-1" evidence="9">
    <location>
        <begin position="58"/>
        <end position="251"/>
    </location>
</feature>
<feature type="transmembrane region" description="Helical" evidence="8">
    <location>
        <begin position="230"/>
        <end position="251"/>
    </location>
</feature>
<dbReference type="Pfam" id="PF00528">
    <property type="entry name" value="BPD_transp_1"/>
    <property type="match status" value="1"/>
</dbReference>
<dbReference type="EMBL" id="JABEND010000012">
    <property type="protein sequence ID" value="NNG37351.1"/>
    <property type="molecule type" value="Genomic_DNA"/>
</dbReference>
<keyword evidence="3" id="KW-1003">Cell membrane</keyword>
<dbReference type="PANTHER" id="PTHR30614">
    <property type="entry name" value="MEMBRANE COMPONENT OF AMINO ACID ABC TRANSPORTER"/>
    <property type="match status" value="1"/>
</dbReference>
<dbReference type="InterPro" id="IPR043429">
    <property type="entry name" value="ArtM/GltK/GlnP/TcyL/YhdX-like"/>
</dbReference>
<dbReference type="AlphaFoldDB" id="A0A849ADQ9"/>
<feature type="transmembrane region" description="Helical" evidence="8">
    <location>
        <begin position="62"/>
        <end position="82"/>
    </location>
</feature>
<dbReference type="GO" id="GO:0022857">
    <property type="term" value="F:transmembrane transporter activity"/>
    <property type="evidence" value="ECO:0007669"/>
    <property type="project" value="InterPro"/>
</dbReference>
<dbReference type="PANTHER" id="PTHR30614:SF0">
    <property type="entry name" value="L-CYSTINE TRANSPORT SYSTEM PERMEASE PROTEIN TCYL"/>
    <property type="match status" value="1"/>
</dbReference>
<evidence type="ECO:0000256" key="4">
    <source>
        <dbReference type="ARBA" id="ARBA00022692"/>
    </source>
</evidence>
<comment type="similarity">
    <text evidence="8">Belongs to the binding-protein-dependent transport system permease family.</text>
</comment>
<dbReference type="InterPro" id="IPR035906">
    <property type="entry name" value="MetI-like_sf"/>
</dbReference>
<reference evidence="10 11" key="1">
    <citation type="submission" date="2020-05" db="EMBL/GenBank/DDBJ databases">
        <title>Nakamurella sp. DB0629 isolated from air conditioner.</title>
        <authorList>
            <person name="Kim D.H."/>
            <person name="Kim D.-U."/>
        </authorList>
    </citation>
    <scope>NUCLEOTIDE SEQUENCE [LARGE SCALE GENOMIC DNA]</scope>
    <source>
        <strain evidence="10 11">DB0629</strain>
    </source>
</reference>
<comment type="subcellular location">
    <subcellularLocation>
        <location evidence="1 8">Cell membrane</location>
        <topology evidence="1 8">Multi-pass membrane protein</topology>
    </subcellularLocation>
</comment>
<evidence type="ECO:0000256" key="2">
    <source>
        <dbReference type="ARBA" id="ARBA00022448"/>
    </source>
</evidence>
<keyword evidence="7 8" id="KW-0472">Membrane</keyword>
<organism evidence="10 11">
    <name type="scientific">Nakamurella aerolata</name>
    <dbReference type="NCBI Taxonomy" id="1656892"/>
    <lineage>
        <taxon>Bacteria</taxon>
        <taxon>Bacillati</taxon>
        <taxon>Actinomycetota</taxon>
        <taxon>Actinomycetes</taxon>
        <taxon>Nakamurellales</taxon>
        <taxon>Nakamurellaceae</taxon>
        <taxon>Nakamurella</taxon>
    </lineage>
</organism>
<dbReference type="InterPro" id="IPR000515">
    <property type="entry name" value="MetI-like"/>
</dbReference>
<keyword evidence="11" id="KW-1185">Reference proteome</keyword>
<evidence type="ECO:0000313" key="10">
    <source>
        <dbReference type="EMBL" id="NNG37351.1"/>
    </source>
</evidence>
<gene>
    <name evidence="10" type="ORF">HKD39_16920</name>
</gene>
<dbReference type="SUPFAM" id="SSF161098">
    <property type="entry name" value="MetI-like"/>
    <property type="match status" value="1"/>
</dbReference>
<dbReference type="PROSITE" id="PS50928">
    <property type="entry name" value="ABC_TM1"/>
    <property type="match status" value="1"/>
</dbReference>
<feature type="transmembrane region" description="Helical" evidence="8">
    <location>
        <begin position="12"/>
        <end position="31"/>
    </location>
</feature>
<evidence type="ECO:0000259" key="9">
    <source>
        <dbReference type="PROSITE" id="PS50928"/>
    </source>
</evidence>
<keyword evidence="5" id="KW-0029">Amino-acid transport</keyword>